<evidence type="ECO:0000256" key="1">
    <source>
        <dbReference type="ARBA" id="ARBA00001974"/>
    </source>
</evidence>
<comment type="similarity">
    <text evidence="2">Belongs to the GMC oxidoreductase family.</text>
</comment>
<dbReference type="AlphaFoldDB" id="A0AAD2HB49"/>
<gene>
    <name evidence="6" type="ORF">MYCIT1_LOCUS16608</name>
</gene>
<dbReference type="Gene3D" id="3.30.560.10">
    <property type="entry name" value="Glucose Oxidase, domain 3"/>
    <property type="match status" value="1"/>
</dbReference>
<proteinExistence type="inferred from homology"/>
<accession>A0AAD2HB49</accession>
<dbReference type="GO" id="GO:0050660">
    <property type="term" value="F:flavin adenine dinucleotide binding"/>
    <property type="evidence" value="ECO:0007669"/>
    <property type="project" value="InterPro"/>
</dbReference>
<keyword evidence="4" id="KW-0274">FAD</keyword>
<dbReference type="SUPFAM" id="SSF51905">
    <property type="entry name" value="FAD/NAD(P)-binding domain"/>
    <property type="match status" value="1"/>
</dbReference>
<dbReference type="InterPro" id="IPR036188">
    <property type="entry name" value="FAD/NAD-bd_sf"/>
</dbReference>
<dbReference type="PANTHER" id="PTHR11552:SF147">
    <property type="entry name" value="CHOLINE DEHYDROGENASE, MITOCHONDRIAL"/>
    <property type="match status" value="1"/>
</dbReference>
<dbReference type="EMBL" id="CAVNYO010000172">
    <property type="protein sequence ID" value="CAK5271520.1"/>
    <property type="molecule type" value="Genomic_DNA"/>
</dbReference>
<comment type="caution">
    <text evidence="6">The sequence shown here is derived from an EMBL/GenBank/DDBJ whole genome shotgun (WGS) entry which is preliminary data.</text>
</comment>
<dbReference type="PANTHER" id="PTHR11552">
    <property type="entry name" value="GLUCOSE-METHANOL-CHOLINE GMC OXIDOREDUCTASE"/>
    <property type="match status" value="1"/>
</dbReference>
<name>A0AAD2HB49_9AGAR</name>
<keyword evidence="7" id="KW-1185">Reference proteome</keyword>
<evidence type="ECO:0000256" key="4">
    <source>
        <dbReference type="ARBA" id="ARBA00022827"/>
    </source>
</evidence>
<feature type="non-terminal residue" evidence="6">
    <location>
        <position position="212"/>
    </location>
</feature>
<evidence type="ECO:0000259" key="5">
    <source>
        <dbReference type="Pfam" id="PF00732"/>
    </source>
</evidence>
<dbReference type="Pfam" id="PF00732">
    <property type="entry name" value="GMC_oxred_N"/>
    <property type="match status" value="1"/>
</dbReference>
<comment type="cofactor">
    <cofactor evidence="1">
        <name>FAD</name>
        <dbReference type="ChEBI" id="CHEBI:57692"/>
    </cofactor>
</comment>
<feature type="non-terminal residue" evidence="6">
    <location>
        <position position="1"/>
    </location>
</feature>
<dbReference type="GO" id="GO:0016614">
    <property type="term" value="F:oxidoreductase activity, acting on CH-OH group of donors"/>
    <property type="evidence" value="ECO:0007669"/>
    <property type="project" value="InterPro"/>
</dbReference>
<sequence>VLFTLLARVHAAMVGDATALLSSGVHFDFVVVGGGTAGNVVANRLSENPKWSVLLLEAGGSNADVLEITVPFYCTRASALDTPQVWNYTTTAQSGLGGRAIAYPRGHGLGGSSAVNYMAYTRGSREDFDRFAAVTGDKGWSWDRLVPYMRKNEDFTRPTNQSSSGHYDPSVHGYKGINSVSLAGYPSPIDTRVIQTTAQLSEEFPFNRDMNS</sequence>
<keyword evidence="3" id="KW-0285">Flavoprotein</keyword>
<dbReference type="Proteomes" id="UP001295794">
    <property type="component" value="Unassembled WGS sequence"/>
</dbReference>
<dbReference type="InterPro" id="IPR000172">
    <property type="entry name" value="GMC_OxRdtase_N"/>
</dbReference>
<evidence type="ECO:0000313" key="6">
    <source>
        <dbReference type="EMBL" id="CAK5271520.1"/>
    </source>
</evidence>
<feature type="domain" description="Glucose-methanol-choline oxidoreductase N-terminal" evidence="5">
    <location>
        <begin position="27"/>
        <end position="153"/>
    </location>
</feature>
<evidence type="ECO:0000256" key="3">
    <source>
        <dbReference type="ARBA" id="ARBA00022630"/>
    </source>
</evidence>
<dbReference type="Gene3D" id="3.50.50.60">
    <property type="entry name" value="FAD/NAD(P)-binding domain"/>
    <property type="match status" value="1"/>
</dbReference>
<protein>
    <recommendedName>
        <fullName evidence="5">Glucose-methanol-choline oxidoreductase N-terminal domain-containing protein</fullName>
    </recommendedName>
</protein>
<dbReference type="InterPro" id="IPR012132">
    <property type="entry name" value="GMC_OxRdtase"/>
</dbReference>
<evidence type="ECO:0000313" key="7">
    <source>
        <dbReference type="Proteomes" id="UP001295794"/>
    </source>
</evidence>
<reference evidence="6" key="1">
    <citation type="submission" date="2023-11" db="EMBL/GenBank/DDBJ databases">
        <authorList>
            <person name="De Vega J J."/>
            <person name="De Vega J J."/>
        </authorList>
    </citation>
    <scope>NUCLEOTIDE SEQUENCE</scope>
</reference>
<evidence type="ECO:0000256" key="2">
    <source>
        <dbReference type="ARBA" id="ARBA00010790"/>
    </source>
</evidence>
<organism evidence="6 7">
    <name type="scientific">Mycena citricolor</name>
    <dbReference type="NCBI Taxonomy" id="2018698"/>
    <lineage>
        <taxon>Eukaryota</taxon>
        <taxon>Fungi</taxon>
        <taxon>Dikarya</taxon>
        <taxon>Basidiomycota</taxon>
        <taxon>Agaricomycotina</taxon>
        <taxon>Agaricomycetes</taxon>
        <taxon>Agaricomycetidae</taxon>
        <taxon>Agaricales</taxon>
        <taxon>Marasmiineae</taxon>
        <taxon>Mycenaceae</taxon>
        <taxon>Mycena</taxon>
    </lineage>
</organism>